<comment type="subunit">
    <text evidence="2">Interacts transiently with the RNA polymerase catalytic core formed by RpoA, RpoB, RpoC and RpoZ (2 alpha, 1 beta, 1 beta' and 1 omega subunit) to form the RNA polymerase holoenzyme that can initiate transcription.</text>
</comment>
<dbReference type="SUPFAM" id="SSF88946">
    <property type="entry name" value="Sigma2 domain of RNA polymerase sigma factors"/>
    <property type="match status" value="1"/>
</dbReference>
<evidence type="ECO:0000256" key="5">
    <source>
        <dbReference type="ARBA" id="ARBA00023163"/>
    </source>
</evidence>
<evidence type="ECO:0000313" key="10">
    <source>
        <dbReference type="Proteomes" id="UP001212326"/>
    </source>
</evidence>
<dbReference type="InterPro" id="IPR032710">
    <property type="entry name" value="NTF2-like_dom_sf"/>
</dbReference>
<sequence>MTVPLPPLAAEFESHRPRLFGLAYRLLGSAHEAEDAVQDAYLRFSGADRAAIGHPGAWLAKTVTNLCLTRLTSARARHEDYRGPWLPEPVLTSDGTLGPLESAEQRDEVSMAMLVLLERLTPTERAVYVLREAFGHSHREIADVLSLSEANCRQLYRRAVARVAAPEGRFEPARERQEQLVTTFLAAAREGDVAGLEQLLAEDVVWWSDGGGKVSAALRPVEGRDKVMRFLVGGAERFAADWTYTVVEVNGASGLAAWVGEVLVGVAAFGLRDGVITDVWAAMNPDKLGFVRRQLVPS</sequence>
<dbReference type="Gene3D" id="1.10.10.10">
    <property type="entry name" value="Winged helix-like DNA-binding domain superfamily/Winged helix DNA-binding domain"/>
    <property type="match status" value="1"/>
</dbReference>
<dbReference type="SUPFAM" id="SSF88659">
    <property type="entry name" value="Sigma3 and sigma4 domains of RNA polymerase sigma factors"/>
    <property type="match status" value="1"/>
</dbReference>
<dbReference type="InterPro" id="IPR014303">
    <property type="entry name" value="RNA_pol_sigma-70_ECF"/>
</dbReference>
<dbReference type="InterPro" id="IPR052704">
    <property type="entry name" value="ECF_Sigma-70_Domain"/>
</dbReference>
<dbReference type="RefSeq" id="WP_270084888.1">
    <property type="nucleotide sequence ID" value="NZ_CP115300.1"/>
</dbReference>
<reference evidence="9 10" key="1">
    <citation type="submission" date="2022-12" db="EMBL/GenBank/DDBJ databases">
        <authorList>
            <person name="Mo P."/>
        </authorList>
    </citation>
    <scope>NUCLEOTIDE SEQUENCE [LARGE SCALE GENOMIC DNA]</scope>
    <source>
        <strain evidence="9 10">HUAS 2-6</strain>
    </source>
</reference>
<keyword evidence="5" id="KW-0804">Transcription</keyword>
<dbReference type="NCBIfam" id="TIGR02957">
    <property type="entry name" value="SigX4"/>
    <property type="match status" value="1"/>
</dbReference>
<dbReference type="Gene3D" id="1.10.1740.10">
    <property type="match status" value="1"/>
</dbReference>
<dbReference type="EMBL" id="CP115300">
    <property type="protein sequence ID" value="WBO67579.1"/>
    <property type="molecule type" value="Genomic_DNA"/>
</dbReference>
<dbReference type="NCBIfam" id="TIGR02937">
    <property type="entry name" value="sigma70-ECF"/>
    <property type="match status" value="1"/>
</dbReference>
<evidence type="ECO:0000256" key="1">
    <source>
        <dbReference type="ARBA" id="ARBA00010641"/>
    </source>
</evidence>
<accession>A0ABY7PDD1</accession>
<comment type="similarity">
    <text evidence="1">Belongs to the sigma-70 factor family. ECF subfamily.</text>
</comment>
<dbReference type="InterPro" id="IPR037401">
    <property type="entry name" value="SnoaL-like"/>
</dbReference>
<dbReference type="InterPro" id="IPR036388">
    <property type="entry name" value="WH-like_DNA-bd_sf"/>
</dbReference>
<proteinExistence type="inferred from homology"/>
<dbReference type="InterPro" id="IPR013325">
    <property type="entry name" value="RNA_pol_sigma_r2"/>
</dbReference>
<evidence type="ECO:0000259" key="8">
    <source>
        <dbReference type="Pfam" id="PF12680"/>
    </source>
</evidence>
<dbReference type="InterPro" id="IPR013249">
    <property type="entry name" value="RNA_pol_sigma70_r4_t2"/>
</dbReference>
<name>A0ABY7PDD1_9ACTN</name>
<dbReference type="NCBIfam" id="NF007214">
    <property type="entry name" value="PRK09636.1"/>
    <property type="match status" value="1"/>
</dbReference>
<dbReference type="InterPro" id="IPR013324">
    <property type="entry name" value="RNA_pol_sigma_r3/r4-like"/>
</dbReference>
<dbReference type="InterPro" id="IPR007627">
    <property type="entry name" value="RNA_pol_sigma70_r2"/>
</dbReference>
<dbReference type="Pfam" id="PF12680">
    <property type="entry name" value="SnoaL_2"/>
    <property type="match status" value="1"/>
</dbReference>
<evidence type="ECO:0000256" key="3">
    <source>
        <dbReference type="ARBA" id="ARBA00023015"/>
    </source>
</evidence>
<evidence type="ECO:0000256" key="2">
    <source>
        <dbReference type="ARBA" id="ARBA00011344"/>
    </source>
</evidence>
<evidence type="ECO:0000256" key="4">
    <source>
        <dbReference type="ARBA" id="ARBA00023082"/>
    </source>
</evidence>
<dbReference type="InterPro" id="IPR014284">
    <property type="entry name" value="RNA_pol_sigma-70_dom"/>
</dbReference>
<dbReference type="Proteomes" id="UP001212326">
    <property type="component" value="Chromosome"/>
</dbReference>
<keyword evidence="10" id="KW-1185">Reference proteome</keyword>
<keyword evidence="3" id="KW-0805">Transcription regulation</keyword>
<dbReference type="Gene3D" id="3.10.450.50">
    <property type="match status" value="1"/>
</dbReference>
<feature type="domain" description="RNA polymerase sigma-70 region 2" evidence="6">
    <location>
        <begin position="12"/>
        <end position="75"/>
    </location>
</feature>
<keyword evidence="4" id="KW-0731">Sigma factor</keyword>
<feature type="domain" description="RNA polymerase sigma factor 70 region 4 type 2" evidence="7">
    <location>
        <begin position="111"/>
        <end position="162"/>
    </location>
</feature>
<dbReference type="PANTHER" id="PTHR30173">
    <property type="entry name" value="SIGMA 19 FACTOR"/>
    <property type="match status" value="1"/>
</dbReference>
<dbReference type="SUPFAM" id="SSF54427">
    <property type="entry name" value="NTF2-like"/>
    <property type="match status" value="1"/>
</dbReference>
<protein>
    <submittedName>
        <fullName evidence="9">RNA polymerase sigma-70 factor</fullName>
    </submittedName>
</protein>
<dbReference type="Pfam" id="PF04542">
    <property type="entry name" value="Sigma70_r2"/>
    <property type="match status" value="1"/>
</dbReference>
<dbReference type="PANTHER" id="PTHR30173:SF36">
    <property type="entry name" value="ECF RNA POLYMERASE SIGMA FACTOR SIGJ"/>
    <property type="match status" value="1"/>
</dbReference>
<feature type="domain" description="SnoaL-like" evidence="8">
    <location>
        <begin position="181"/>
        <end position="258"/>
    </location>
</feature>
<dbReference type="Pfam" id="PF08281">
    <property type="entry name" value="Sigma70_r4_2"/>
    <property type="match status" value="1"/>
</dbReference>
<gene>
    <name evidence="9" type="ORF">O1G22_34560</name>
</gene>
<evidence type="ECO:0000313" key="9">
    <source>
        <dbReference type="EMBL" id="WBO67579.1"/>
    </source>
</evidence>
<evidence type="ECO:0000259" key="6">
    <source>
        <dbReference type="Pfam" id="PF04542"/>
    </source>
</evidence>
<organism evidence="9 10">
    <name type="scientific">Streptomyces camelliae</name>
    <dbReference type="NCBI Taxonomy" id="3004093"/>
    <lineage>
        <taxon>Bacteria</taxon>
        <taxon>Bacillati</taxon>
        <taxon>Actinomycetota</taxon>
        <taxon>Actinomycetes</taxon>
        <taxon>Kitasatosporales</taxon>
        <taxon>Streptomycetaceae</taxon>
        <taxon>Streptomyces</taxon>
    </lineage>
</organism>
<evidence type="ECO:0000259" key="7">
    <source>
        <dbReference type="Pfam" id="PF08281"/>
    </source>
</evidence>